<evidence type="ECO:0000313" key="5">
    <source>
        <dbReference type="Proteomes" id="UP000561726"/>
    </source>
</evidence>
<name>A0A099J0V4_9MICO</name>
<reference evidence="2 4" key="1">
    <citation type="submission" date="2014-08" db="EMBL/GenBank/DDBJ databases">
        <authorList>
            <person name="Sisinthy S."/>
        </authorList>
    </citation>
    <scope>NUCLEOTIDE SEQUENCE [LARGE SCALE GENOMIC DNA]</scope>
    <source>
        <strain evidence="2 4">RuG17</strain>
    </source>
</reference>
<evidence type="ECO:0000256" key="1">
    <source>
        <dbReference type="SAM" id="Phobius"/>
    </source>
</evidence>
<dbReference type="STRING" id="1001240.GY21_19745"/>
<dbReference type="OrthoDB" id="5114815at2"/>
<reference evidence="3 5" key="2">
    <citation type="submission" date="2020-08" db="EMBL/GenBank/DDBJ databases">
        <title>Sequencing the genomes of 1000 actinobacteria strains.</title>
        <authorList>
            <person name="Klenk H.-P."/>
        </authorList>
    </citation>
    <scope>NUCLEOTIDE SEQUENCE [LARGE SCALE GENOMIC DNA]</scope>
    <source>
        <strain evidence="3 5">DSM 21065</strain>
    </source>
</reference>
<keyword evidence="1" id="KW-0472">Membrane</keyword>
<evidence type="ECO:0000313" key="4">
    <source>
        <dbReference type="Proteomes" id="UP000029864"/>
    </source>
</evidence>
<dbReference type="RefSeq" id="WP_035840153.1">
    <property type="nucleotide sequence ID" value="NZ_JACHBQ010000001.1"/>
</dbReference>
<keyword evidence="1" id="KW-1133">Transmembrane helix</keyword>
<feature type="transmembrane region" description="Helical" evidence="1">
    <location>
        <begin position="170"/>
        <end position="194"/>
    </location>
</feature>
<feature type="transmembrane region" description="Helical" evidence="1">
    <location>
        <begin position="128"/>
        <end position="150"/>
    </location>
</feature>
<evidence type="ECO:0000313" key="3">
    <source>
        <dbReference type="EMBL" id="MBB5643606.1"/>
    </source>
</evidence>
<gene>
    <name evidence="3" type="ORF">BJ997_004154</name>
    <name evidence="2" type="ORF">GY21_19745</name>
</gene>
<dbReference type="Proteomes" id="UP000561726">
    <property type="component" value="Unassembled WGS sequence"/>
</dbReference>
<dbReference type="Proteomes" id="UP000029864">
    <property type="component" value="Unassembled WGS sequence"/>
</dbReference>
<protein>
    <submittedName>
        <fullName evidence="3">Putative membrane protein</fullName>
    </submittedName>
</protein>
<dbReference type="AlphaFoldDB" id="A0A099J0V4"/>
<proteinExistence type="predicted"/>
<dbReference type="eggNOG" id="COG4709">
    <property type="taxonomic scope" value="Bacteria"/>
</dbReference>
<accession>A0A099J0V4</accession>
<feature type="transmembrane region" description="Helical" evidence="1">
    <location>
        <begin position="87"/>
        <end position="116"/>
    </location>
</feature>
<sequence>MTKSSTNAPIRAYLAELDAALADLPSDVRRGILEGVGEELRGLSESDTVRRIQQLGHPAFIASQARAEAGLSESDAADATRELSDPAWFPVVAALLVMVGGVLIPFVGAIAGLVMVWFSRTWTRAEKWVATLTPVVAVVLAVLLAAAAALSSRQDVSPSGDVHNPLVPALFDAVWSSLLMVLVVQVFVGIWLLVRARAR</sequence>
<organism evidence="2 4">
    <name type="scientific">Cryobacterium roopkundense</name>
    <dbReference type="NCBI Taxonomy" id="1001240"/>
    <lineage>
        <taxon>Bacteria</taxon>
        <taxon>Bacillati</taxon>
        <taxon>Actinomycetota</taxon>
        <taxon>Actinomycetes</taxon>
        <taxon>Micrococcales</taxon>
        <taxon>Microbacteriaceae</taxon>
        <taxon>Cryobacterium</taxon>
    </lineage>
</organism>
<comment type="caution">
    <text evidence="2">The sequence shown here is derived from an EMBL/GenBank/DDBJ whole genome shotgun (WGS) entry which is preliminary data.</text>
</comment>
<dbReference type="EMBL" id="JPXF01000131">
    <property type="protein sequence ID" value="KGJ71800.1"/>
    <property type="molecule type" value="Genomic_DNA"/>
</dbReference>
<evidence type="ECO:0000313" key="2">
    <source>
        <dbReference type="EMBL" id="KGJ71800.1"/>
    </source>
</evidence>
<dbReference type="EMBL" id="JACHBQ010000001">
    <property type="protein sequence ID" value="MBB5643606.1"/>
    <property type="molecule type" value="Genomic_DNA"/>
</dbReference>
<keyword evidence="1" id="KW-0812">Transmembrane</keyword>
<keyword evidence="4" id="KW-1185">Reference proteome</keyword>